<evidence type="ECO:0000313" key="8">
    <source>
        <dbReference type="EMBL" id="MFD2568354.1"/>
    </source>
</evidence>
<dbReference type="Gene3D" id="1.20.144.10">
    <property type="entry name" value="Phosphatidic acid phosphatase type 2/haloperoxidase"/>
    <property type="match status" value="1"/>
</dbReference>
<reference evidence="9" key="1">
    <citation type="journal article" date="2019" name="Int. J. Syst. Evol. Microbiol.">
        <title>The Global Catalogue of Microorganisms (GCM) 10K type strain sequencing project: providing services to taxonomists for standard genome sequencing and annotation.</title>
        <authorList>
            <consortium name="The Broad Institute Genomics Platform"/>
            <consortium name="The Broad Institute Genome Sequencing Center for Infectious Disease"/>
            <person name="Wu L."/>
            <person name="Ma J."/>
        </authorList>
    </citation>
    <scope>NUCLEOTIDE SEQUENCE [LARGE SCALE GENOMIC DNA]</scope>
    <source>
        <strain evidence="9">KCTC 52127</strain>
    </source>
</reference>
<comment type="subcellular location">
    <subcellularLocation>
        <location evidence="1">Cell membrane</location>
        <topology evidence="1">Multi-pass membrane protein</topology>
    </subcellularLocation>
</comment>
<keyword evidence="3" id="KW-0812">Transmembrane</keyword>
<dbReference type="SUPFAM" id="SSF48317">
    <property type="entry name" value="Acid phosphatase/Vanadium-dependent haloperoxidase"/>
    <property type="match status" value="1"/>
</dbReference>
<evidence type="ECO:0000256" key="6">
    <source>
        <dbReference type="ARBA" id="ARBA00023136"/>
    </source>
</evidence>
<keyword evidence="4" id="KW-0378">Hydrolase</keyword>
<evidence type="ECO:0000256" key="4">
    <source>
        <dbReference type="ARBA" id="ARBA00022801"/>
    </source>
</evidence>
<dbReference type="RefSeq" id="WP_379667062.1">
    <property type="nucleotide sequence ID" value="NZ_JBHULH010000009.1"/>
</dbReference>
<accession>A0ABW5LVW6</accession>
<evidence type="ECO:0000256" key="5">
    <source>
        <dbReference type="ARBA" id="ARBA00022989"/>
    </source>
</evidence>
<dbReference type="SMART" id="SM00014">
    <property type="entry name" value="acidPPc"/>
    <property type="match status" value="1"/>
</dbReference>
<protein>
    <submittedName>
        <fullName evidence="8">Phosphatase PAP2 family protein</fullName>
    </submittedName>
</protein>
<evidence type="ECO:0000256" key="3">
    <source>
        <dbReference type="ARBA" id="ARBA00022692"/>
    </source>
</evidence>
<name>A0ABW5LVW6_9FLAO</name>
<evidence type="ECO:0000256" key="1">
    <source>
        <dbReference type="ARBA" id="ARBA00004651"/>
    </source>
</evidence>
<keyword evidence="9" id="KW-1185">Reference proteome</keyword>
<dbReference type="PANTHER" id="PTHR14969">
    <property type="entry name" value="SPHINGOSINE-1-PHOSPHATE PHOSPHOHYDROLASE"/>
    <property type="match status" value="1"/>
</dbReference>
<comment type="caution">
    <text evidence="8">The sequence shown here is derived from an EMBL/GenBank/DDBJ whole genome shotgun (WGS) entry which is preliminary data.</text>
</comment>
<dbReference type="PANTHER" id="PTHR14969:SF62">
    <property type="entry name" value="DECAPRENYLPHOSPHORYL-5-PHOSPHORIBOSE PHOSPHATASE RV3807C-RELATED"/>
    <property type="match status" value="1"/>
</dbReference>
<dbReference type="Proteomes" id="UP001597508">
    <property type="component" value="Unassembled WGS sequence"/>
</dbReference>
<dbReference type="EMBL" id="JBHULH010000009">
    <property type="protein sequence ID" value="MFD2568354.1"/>
    <property type="molecule type" value="Genomic_DNA"/>
</dbReference>
<organism evidence="8 9">
    <name type="scientific">Pseudotenacibaculum haliotis</name>
    <dbReference type="NCBI Taxonomy" id="1862138"/>
    <lineage>
        <taxon>Bacteria</taxon>
        <taxon>Pseudomonadati</taxon>
        <taxon>Bacteroidota</taxon>
        <taxon>Flavobacteriia</taxon>
        <taxon>Flavobacteriales</taxon>
        <taxon>Flavobacteriaceae</taxon>
        <taxon>Pseudotenacibaculum</taxon>
    </lineage>
</organism>
<proteinExistence type="predicted"/>
<gene>
    <name evidence="8" type="ORF">ACFSRZ_13325</name>
</gene>
<evidence type="ECO:0000259" key="7">
    <source>
        <dbReference type="SMART" id="SM00014"/>
    </source>
</evidence>
<sequence length="244" mass="28089">MMRSFFLVVIVIAVSINCSYGQKDSLRVIKKDKTFLQENIIPLSLITFGSLISTSQFEKNLQRDVRNLVGNRFNSQLDNYTRYVPLGELLLADALGIKAKNHWFDQAKNWVIAWYLTDLLTFKLKGWVRKPRPDGFDNFSFPSGHTSFAFMNAEVLYNEFKDSSPWLSYSGYFFAGVTGGLRVMNNAHFASDVIVSAGLGMLITKIVYWLDPIIKWNPFKKIEGVTFYPQRYERKVGFYLGVRL</sequence>
<dbReference type="InterPro" id="IPR036938">
    <property type="entry name" value="PAP2/HPO_sf"/>
</dbReference>
<evidence type="ECO:0000313" key="9">
    <source>
        <dbReference type="Proteomes" id="UP001597508"/>
    </source>
</evidence>
<keyword evidence="5" id="KW-1133">Transmembrane helix</keyword>
<evidence type="ECO:0000256" key="2">
    <source>
        <dbReference type="ARBA" id="ARBA00022475"/>
    </source>
</evidence>
<keyword evidence="6" id="KW-0472">Membrane</keyword>
<keyword evidence="2" id="KW-1003">Cell membrane</keyword>
<feature type="domain" description="Phosphatidic acid phosphatase type 2/haloperoxidase" evidence="7">
    <location>
        <begin position="109"/>
        <end position="208"/>
    </location>
</feature>
<dbReference type="InterPro" id="IPR000326">
    <property type="entry name" value="PAP2/HPO"/>
</dbReference>
<dbReference type="Pfam" id="PF01569">
    <property type="entry name" value="PAP2"/>
    <property type="match status" value="1"/>
</dbReference>